<evidence type="ECO:0000313" key="1">
    <source>
        <dbReference type="EMBL" id="GBM32155.1"/>
    </source>
</evidence>
<sequence>MKGNQSLSDWTSINNKRSISTVWIGRGGPDILPARLPDQSYLNFFLLGYGKAKACEISIDSNVYLVFPISVDAGEIRYTLDIFQKLLNTKQRRRHTYIRAHGKTFEHILLACTCCCAYLD</sequence>
<gene>
    <name evidence="1" type="ORF">AVEN_19765_1</name>
</gene>
<dbReference type="EMBL" id="BGPR01093743">
    <property type="protein sequence ID" value="GBM32155.1"/>
    <property type="molecule type" value="Genomic_DNA"/>
</dbReference>
<accession>A0A4Y2EW67</accession>
<reference evidence="1 2" key="1">
    <citation type="journal article" date="2019" name="Sci. Rep.">
        <title>Orb-weaving spider Araneus ventricosus genome elucidates the spidroin gene catalogue.</title>
        <authorList>
            <person name="Kono N."/>
            <person name="Nakamura H."/>
            <person name="Ohtoshi R."/>
            <person name="Moran D.A.P."/>
            <person name="Shinohara A."/>
            <person name="Yoshida Y."/>
            <person name="Fujiwara M."/>
            <person name="Mori M."/>
            <person name="Tomita M."/>
            <person name="Arakawa K."/>
        </authorList>
    </citation>
    <scope>NUCLEOTIDE SEQUENCE [LARGE SCALE GENOMIC DNA]</scope>
</reference>
<comment type="caution">
    <text evidence="1">The sequence shown here is derived from an EMBL/GenBank/DDBJ whole genome shotgun (WGS) entry which is preliminary data.</text>
</comment>
<evidence type="ECO:0000313" key="2">
    <source>
        <dbReference type="Proteomes" id="UP000499080"/>
    </source>
</evidence>
<dbReference type="AlphaFoldDB" id="A0A4Y2EW67"/>
<dbReference type="Proteomes" id="UP000499080">
    <property type="component" value="Unassembled WGS sequence"/>
</dbReference>
<protein>
    <submittedName>
        <fullName evidence="1">Uncharacterized protein</fullName>
    </submittedName>
</protein>
<proteinExistence type="predicted"/>
<keyword evidence="2" id="KW-1185">Reference proteome</keyword>
<name>A0A4Y2EW67_ARAVE</name>
<organism evidence="1 2">
    <name type="scientific">Araneus ventricosus</name>
    <name type="common">Orbweaver spider</name>
    <name type="synonym">Epeira ventricosa</name>
    <dbReference type="NCBI Taxonomy" id="182803"/>
    <lineage>
        <taxon>Eukaryota</taxon>
        <taxon>Metazoa</taxon>
        <taxon>Ecdysozoa</taxon>
        <taxon>Arthropoda</taxon>
        <taxon>Chelicerata</taxon>
        <taxon>Arachnida</taxon>
        <taxon>Araneae</taxon>
        <taxon>Araneomorphae</taxon>
        <taxon>Entelegynae</taxon>
        <taxon>Araneoidea</taxon>
        <taxon>Araneidae</taxon>
        <taxon>Araneus</taxon>
    </lineage>
</organism>